<proteinExistence type="predicted"/>
<evidence type="ECO:0000313" key="2">
    <source>
        <dbReference type="Proteomes" id="UP000499080"/>
    </source>
</evidence>
<reference evidence="1 2" key="1">
    <citation type="journal article" date="2019" name="Sci. Rep.">
        <title>Orb-weaving spider Araneus ventricosus genome elucidates the spidroin gene catalogue.</title>
        <authorList>
            <person name="Kono N."/>
            <person name="Nakamura H."/>
            <person name="Ohtoshi R."/>
            <person name="Moran D.A.P."/>
            <person name="Shinohara A."/>
            <person name="Yoshida Y."/>
            <person name="Fujiwara M."/>
            <person name="Mori M."/>
            <person name="Tomita M."/>
            <person name="Arakawa K."/>
        </authorList>
    </citation>
    <scope>NUCLEOTIDE SEQUENCE [LARGE SCALE GENOMIC DNA]</scope>
</reference>
<protein>
    <submittedName>
        <fullName evidence="1">Uncharacterized protein</fullName>
    </submittedName>
</protein>
<evidence type="ECO:0000313" key="1">
    <source>
        <dbReference type="EMBL" id="GBM27264.1"/>
    </source>
</evidence>
<gene>
    <name evidence="1" type="ORF">AVEN_208428_1</name>
</gene>
<organism evidence="1 2">
    <name type="scientific">Araneus ventricosus</name>
    <name type="common">Orbweaver spider</name>
    <name type="synonym">Epeira ventricosa</name>
    <dbReference type="NCBI Taxonomy" id="182803"/>
    <lineage>
        <taxon>Eukaryota</taxon>
        <taxon>Metazoa</taxon>
        <taxon>Ecdysozoa</taxon>
        <taxon>Arthropoda</taxon>
        <taxon>Chelicerata</taxon>
        <taxon>Arachnida</taxon>
        <taxon>Araneae</taxon>
        <taxon>Araneomorphae</taxon>
        <taxon>Entelegynae</taxon>
        <taxon>Araneoidea</taxon>
        <taxon>Araneidae</taxon>
        <taxon>Araneus</taxon>
    </lineage>
</organism>
<sequence length="87" mass="10358">MKFSSVCLLYTEIVDFYQILNEIRLRLDIHERYTPSKFDSSTFKPVVRVKNRSELERCARKFGYPTNLYTQLLHLDCRAITAEIRPV</sequence>
<accession>A0A4Y2EHD1</accession>
<dbReference type="AlphaFoldDB" id="A0A4Y2EHD1"/>
<name>A0A4Y2EHD1_ARAVE</name>
<dbReference type="EMBL" id="BGPR01000580">
    <property type="protein sequence ID" value="GBM27264.1"/>
    <property type="molecule type" value="Genomic_DNA"/>
</dbReference>
<dbReference type="Proteomes" id="UP000499080">
    <property type="component" value="Unassembled WGS sequence"/>
</dbReference>
<comment type="caution">
    <text evidence="1">The sequence shown here is derived from an EMBL/GenBank/DDBJ whole genome shotgun (WGS) entry which is preliminary data.</text>
</comment>
<keyword evidence="2" id="KW-1185">Reference proteome</keyword>